<feature type="transmembrane region" description="Helical" evidence="1">
    <location>
        <begin position="38"/>
        <end position="57"/>
    </location>
</feature>
<dbReference type="RefSeq" id="WP_101175731.1">
    <property type="nucleotide sequence ID" value="NZ_PISE01000008.1"/>
</dbReference>
<evidence type="ECO:0000313" key="3">
    <source>
        <dbReference type="Proteomes" id="UP000233375"/>
    </source>
</evidence>
<proteinExistence type="predicted"/>
<evidence type="ECO:0000256" key="1">
    <source>
        <dbReference type="SAM" id="Phobius"/>
    </source>
</evidence>
<dbReference type="AlphaFoldDB" id="A0A2N0Z699"/>
<feature type="transmembrane region" description="Helical" evidence="1">
    <location>
        <begin position="69"/>
        <end position="87"/>
    </location>
</feature>
<evidence type="ECO:0000313" key="2">
    <source>
        <dbReference type="EMBL" id="PKG25017.1"/>
    </source>
</evidence>
<reference evidence="2 3" key="1">
    <citation type="journal article" date="2003" name="Int. J. Syst. Evol. Microbiol.">
        <title>Bacillus nealsonii sp. nov., isolated from a spacecraft-assembly facility, whose spores are gamma-radiation resistant.</title>
        <authorList>
            <person name="Venkateswaran K."/>
            <person name="Kempf M."/>
            <person name="Chen F."/>
            <person name="Satomi M."/>
            <person name="Nicholson W."/>
            <person name="Kern R."/>
        </authorList>
    </citation>
    <scope>NUCLEOTIDE SEQUENCE [LARGE SCALE GENOMIC DNA]</scope>
    <source>
        <strain evidence="2 3">FO-92</strain>
    </source>
</reference>
<keyword evidence="1" id="KW-0472">Membrane</keyword>
<protein>
    <submittedName>
        <fullName evidence="2">DUF1294 domain-containing protein</fullName>
    </submittedName>
</protein>
<dbReference type="OrthoDB" id="1698854at2"/>
<comment type="caution">
    <text evidence="2">The sequence shown here is derived from an EMBL/GenBank/DDBJ whole genome shotgun (WGS) entry which is preliminary data.</text>
</comment>
<gene>
    <name evidence="2" type="ORF">CWS01_03865</name>
</gene>
<dbReference type="Proteomes" id="UP000233375">
    <property type="component" value="Unassembled WGS sequence"/>
</dbReference>
<dbReference type="InterPro" id="IPR010718">
    <property type="entry name" value="DUF1294"/>
</dbReference>
<dbReference type="Pfam" id="PF06961">
    <property type="entry name" value="DUF1294"/>
    <property type="match status" value="1"/>
</dbReference>
<feature type="transmembrane region" description="Helical" evidence="1">
    <location>
        <begin position="6"/>
        <end position="22"/>
    </location>
</feature>
<accession>A0A2N0Z699</accession>
<keyword evidence="3" id="KW-1185">Reference proteome</keyword>
<sequence>MIYMLLIYFLFINIIGFFVMKIDKTKAIKQQYRISEKTLWTIAFLFGASGLAVGMNQFRHKTKHVNFKLGLPILSVLEIGIVLYIVCTKA</sequence>
<organism evidence="2 3">
    <name type="scientific">Niallia nealsonii</name>
    <dbReference type="NCBI Taxonomy" id="115979"/>
    <lineage>
        <taxon>Bacteria</taxon>
        <taxon>Bacillati</taxon>
        <taxon>Bacillota</taxon>
        <taxon>Bacilli</taxon>
        <taxon>Bacillales</taxon>
        <taxon>Bacillaceae</taxon>
        <taxon>Niallia</taxon>
    </lineage>
</organism>
<dbReference type="EMBL" id="PISE01000008">
    <property type="protein sequence ID" value="PKG25017.1"/>
    <property type="molecule type" value="Genomic_DNA"/>
</dbReference>
<keyword evidence="1" id="KW-1133">Transmembrane helix</keyword>
<name>A0A2N0Z699_9BACI</name>
<keyword evidence="1" id="KW-0812">Transmembrane</keyword>